<dbReference type="OrthoDB" id="10250282at2759"/>
<dbReference type="GeneID" id="70225370"/>
<dbReference type="InterPro" id="IPR021860">
    <property type="entry name" value="Peptidase_S12_Pab87-rel_C"/>
</dbReference>
<dbReference type="InterPro" id="IPR001466">
    <property type="entry name" value="Beta-lactam-related"/>
</dbReference>
<dbReference type="AlphaFoldDB" id="A0A9P9HCP5"/>
<evidence type="ECO:0000259" key="2">
    <source>
        <dbReference type="Pfam" id="PF00144"/>
    </source>
</evidence>
<dbReference type="Pfam" id="PF11954">
    <property type="entry name" value="DUF3471"/>
    <property type="match status" value="1"/>
</dbReference>
<accession>A0A9P9HCP5</accession>
<comment type="caution">
    <text evidence="4">The sequence shown here is derived from an EMBL/GenBank/DDBJ whole genome shotgun (WGS) entry which is preliminary data.</text>
</comment>
<reference evidence="4" key="1">
    <citation type="journal article" date="2021" name="Nat. Commun.">
        <title>Genetic determinants of endophytism in the Arabidopsis root mycobiome.</title>
        <authorList>
            <person name="Mesny F."/>
            <person name="Miyauchi S."/>
            <person name="Thiergart T."/>
            <person name="Pickel B."/>
            <person name="Atanasova L."/>
            <person name="Karlsson M."/>
            <person name="Huettel B."/>
            <person name="Barry K.W."/>
            <person name="Haridas S."/>
            <person name="Chen C."/>
            <person name="Bauer D."/>
            <person name="Andreopoulos W."/>
            <person name="Pangilinan J."/>
            <person name="LaButti K."/>
            <person name="Riley R."/>
            <person name="Lipzen A."/>
            <person name="Clum A."/>
            <person name="Drula E."/>
            <person name="Henrissat B."/>
            <person name="Kohler A."/>
            <person name="Grigoriev I.V."/>
            <person name="Martin F.M."/>
            <person name="Hacquard S."/>
        </authorList>
    </citation>
    <scope>NUCLEOTIDE SEQUENCE</scope>
    <source>
        <strain evidence="4">MPI-CAGE-AT-0023</strain>
    </source>
</reference>
<feature type="domain" description="Beta-lactamase-related" evidence="2">
    <location>
        <begin position="24"/>
        <end position="237"/>
    </location>
</feature>
<dbReference type="InterPro" id="IPR050491">
    <property type="entry name" value="AmpC-like"/>
</dbReference>
<proteinExistence type="inferred from homology"/>
<dbReference type="SUPFAM" id="SSF56601">
    <property type="entry name" value="beta-lactamase/transpeptidase-like"/>
    <property type="match status" value="1"/>
</dbReference>
<organism evidence="4 5">
    <name type="scientific">Fusarium redolens</name>
    <dbReference type="NCBI Taxonomy" id="48865"/>
    <lineage>
        <taxon>Eukaryota</taxon>
        <taxon>Fungi</taxon>
        <taxon>Dikarya</taxon>
        <taxon>Ascomycota</taxon>
        <taxon>Pezizomycotina</taxon>
        <taxon>Sordariomycetes</taxon>
        <taxon>Hypocreomycetidae</taxon>
        <taxon>Hypocreales</taxon>
        <taxon>Nectriaceae</taxon>
        <taxon>Fusarium</taxon>
        <taxon>Fusarium redolens species complex</taxon>
    </lineage>
</organism>
<protein>
    <submittedName>
        <fullName evidence="4">Beta-lactamase/transpeptidase-like protein</fullName>
    </submittedName>
</protein>
<evidence type="ECO:0000313" key="4">
    <source>
        <dbReference type="EMBL" id="KAH7255205.1"/>
    </source>
</evidence>
<gene>
    <name evidence="4" type="ORF">BKA55DRAFT_592585</name>
</gene>
<evidence type="ECO:0000259" key="3">
    <source>
        <dbReference type="Pfam" id="PF11954"/>
    </source>
</evidence>
<dbReference type="PANTHER" id="PTHR46825">
    <property type="entry name" value="D-ALANYL-D-ALANINE-CARBOXYPEPTIDASE/ENDOPEPTIDASE AMPH"/>
    <property type="match status" value="1"/>
</dbReference>
<feature type="domain" description="Peptidase S12 Pab87-related C-terminal" evidence="3">
    <location>
        <begin position="364"/>
        <end position="431"/>
    </location>
</feature>
<dbReference type="Pfam" id="PF00144">
    <property type="entry name" value="Beta-lactamase"/>
    <property type="match status" value="1"/>
</dbReference>
<evidence type="ECO:0000313" key="5">
    <source>
        <dbReference type="Proteomes" id="UP000720189"/>
    </source>
</evidence>
<evidence type="ECO:0000256" key="1">
    <source>
        <dbReference type="ARBA" id="ARBA00038215"/>
    </source>
</evidence>
<keyword evidence="5" id="KW-1185">Reference proteome</keyword>
<dbReference type="InterPro" id="IPR012338">
    <property type="entry name" value="Beta-lactam/transpept-like"/>
</dbReference>
<dbReference type="Proteomes" id="UP000720189">
    <property type="component" value="Unassembled WGS sequence"/>
</dbReference>
<name>A0A9P9HCP5_FUSRE</name>
<dbReference type="EMBL" id="JAGMUX010000006">
    <property type="protein sequence ID" value="KAH7255205.1"/>
    <property type="molecule type" value="Genomic_DNA"/>
</dbReference>
<comment type="similarity">
    <text evidence="1">Belongs to the peptidase S12 family.</text>
</comment>
<sequence>MHDLIASLEPEMEYICKVSGATELSLSVVSGGKEAYAKHLGFRDVEAKKAPDVDTTYFIGSVTKDMVAALLGILVEEGGLQWSAHIASILPELQDSFEARVARSDGIWIQRAGNILLPKSESIRTWVAQPVVRDFRSGFLYNNYAYGVIGRAIEKIEGKSLEETFKEKLWEPLGMHRTSMEDIPGNSNAAKAYYAPDDATSYGVPIPTISHETIMRAAGAIRSCTNDLAKYYSNFMHAANHQFSNKTASTPNSPFKQLTTILRPYNQLDLISFSEQSYALGSGRAQLPCPLGTLSYNYLLTAILPMQNSSGLGDACDWIPHMIIQKLSGSTENIDFRQLSSMAAKAAPALAEKIEPDLEKGRERGTKHLGLEAYTGHYWNALHNFRIDVSVRHGRLYMKFQGIENENYELRYYYHHSWIWNVSHNDTAKQGRFPTRPWSSYIIEFNCGD</sequence>
<dbReference type="RefSeq" id="XP_046050774.1">
    <property type="nucleotide sequence ID" value="XM_046195416.1"/>
</dbReference>
<dbReference type="PANTHER" id="PTHR46825:SF14">
    <property type="entry name" value="BETA-LACTAMASE-RELATED DOMAIN-CONTAINING PROTEIN"/>
    <property type="match status" value="1"/>
</dbReference>
<dbReference type="Gene3D" id="3.40.710.10">
    <property type="entry name" value="DD-peptidase/beta-lactamase superfamily"/>
    <property type="match status" value="1"/>
</dbReference>